<proteinExistence type="predicted"/>
<dbReference type="EMBL" id="BAAAFZ010000094">
    <property type="protein sequence ID" value="GAA0604290.1"/>
    <property type="molecule type" value="Genomic_DNA"/>
</dbReference>
<dbReference type="RefSeq" id="WP_343897913.1">
    <property type="nucleotide sequence ID" value="NZ_BAAAFZ010000094.1"/>
</dbReference>
<organism evidence="1 2">
    <name type="scientific">Craurococcus roseus</name>
    <dbReference type="NCBI Taxonomy" id="77585"/>
    <lineage>
        <taxon>Bacteria</taxon>
        <taxon>Pseudomonadati</taxon>
        <taxon>Pseudomonadota</taxon>
        <taxon>Alphaproteobacteria</taxon>
        <taxon>Acetobacterales</taxon>
        <taxon>Acetobacteraceae</taxon>
        <taxon>Craurococcus</taxon>
    </lineage>
</organism>
<evidence type="ECO:0000313" key="2">
    <source>
        <dbReference type="Proteomes" id="UP001501588"/>
    </source>
</evidence>
<reference evidence="1 2" key="1">
    <citation type="journal article" date="2019" name="Int. J. Syst. Evol. Microbiol.">
        <title>The Global Catalogue of Microorganisms (GCM) 10K type strain sequencing project: providing services to taxonomists for standard genome sequencing and annotation.</title>
        <authorList>
            <consortium name="The Broad Institute Genomics Platform"/>
            <consortium name="The Broad Institute Genome Sequencing Center for Infectious Disease"/>
            <person name="Wu L."/>
            <person name="Ma J."/>
        </authorList>
    </citation>
    <scope>NUCLEOTIDE SEQUENCE [LARGE SCALE GENOMIC DNA]</scope>
    <source>
        <strain evidence="1 2">JCM 9933</strain>
    </source>
</reference>
<gene>
    <name evidence="1" type="ORF">GCM10009416_47370</name>
</gene>
<evidence type="ECO:0008006" key="3">
    <source>
        <dbReference type="Google" id="ProtNLM"/>
    </source>
</evidence>
<accession>A0ABN1G576</accession>
<dbReference type="Proteomes" id="UP001501588">
    <property type="component" value="Unassembled WGS sequence"/>
</dbReference>
<protein>
    <recommendedName>
        <fullName evidence="3">Aminoglycoside phosphotransferase</fullName>
    </recommendedName>
</protein>
<name>A0ABN1G576_9PROT</name>
<evidence type="ECO:0000313" key="1">
    <source>
        <dbReference type="EMBL" id="GAA0604290.1"/>
    </source>
</evidence>
<keyword evidence="2" id="KW-1185">Reference proteome</keyword>
<sequence length="119" mass="13192">MRLLDITDHMKMGTLIEAWSRGDQPVPKDIEEFKRQLVANGIAAEVPETGFVALRHDASTLVLKVPSPDMLARLREPASWPLPAIYDKAFNGPRKPATDPAYAVLNVERFGDYSITNCG</sequence>
<comment type="caution">
    <text evidence="1">The sequence shown here is derived from an EMBL/GenBank/DDBJ whole genome shotgun (WGS) entry which is preliminary data.</text>
</comment>